<reference evidence="1" key="1">
    <citation type="submission" date="2021-02" db="EMBL/GenBank/DDBJ databases">
        <authorList>
            <person name="Dougan E. K."/>
            <person name="Rhodes N."/>
            <person name="Thang M."/>
            <person name="Chan C."/>
        </authorList>
    </citation>
    <scope>NUCLEOTIDE SEQUENCE</scope>
</reference>
<sequence>VSFEVDYSGQKVIKSECRVQAETATCLTMDQNGFAAQEVEPTVPSFVLVTSSAHGFEMTGSVGYLCCLTAVRVACYKAGASDEADYPDKFRKCFVTHN</sequence>
<dbReference type="EMBL" id="CAJNJA010056351">
    <property type="protein sequence ID" value="CAE7858405.1"/>
    <property type="molecule type" value="Genomic_DNA"/>
</dbReference>
<comment type="caution">
    <text evidence="1">The sequence shown here is derived from an EMBL/GenBank/DDBJ whole genome shotgun (WGS) entry which is preliminary data.</text>
</comment>
<dbReference type="AlphaFoldDB" id="A0A813AAI4"/>
<keyword evidence="2" id="KW-1185">Reference proteome</keyword>
<feature type="non-terminal residue" evidence="1">
    <location>
        <position position="1"/>
    </location>
</feature>
<protein>
    <submittedName>
        <fullName evidence="1">RP1 protein</fullName>
    </submittedName>
</protein>
<organism evidence="1 2">
    <name type="scientific">Symbiodinium necroappetens</name>
    <dbReference type="NCBI Taxonomy" id="1628268"/>
    <lineage>
        <taxon>Eukaryota</taxon>
        <taxon>Sar</taxon>
        <taxon>Alveolata</taxon>
        <taxon>Dinophyceae</taxon>
        <taxon>Suessiales</taxon>
        <taxon>Symbiodiniaceae</taxon>
        <taxon>Symbiodinium</taxon>
    </lineage>
</organism>
<accession>A0A813AAI4</accession>
<evidence type="ECO:0000313" key="1">
    <source>
        <dbReference type="EMBL" id="CAE7858405.1"/>
    </source>
</evidence>
<dbReference type="Proteomes" id="UP000601435">
    <property type="component" value="Unassembled WGS sequence"/>
</dbReference>
<gene>
    <name evidence="1" type="primary">RP1</name>
    <name evidence="1" type="ORF">SNEC2469_LOCUS27072</name>
</gene>
<proteinExistence type="predicted"/>
<evidence type="ECO:0000313" key="2">
    <source>
        <dbReference type="Proteomes" id="UP000601435"/>
    </source>
</evidence>
<name>A0A813AAI4_9DINO</name>